<evidence type="ECO:0000313" key="10">
    <source>
        <dbReference type="Proteomes" id="UP000297638"/>
    </source>
</evidence>
<name>A0A4Y8TYD3_9MICC</name>
<dbReference type="GO" id="GO:0015105">
    <property type="term" value="F:arsenite transmembrane transporter activity"/>
    <property type="evidence" value="ECO:0007669"/>
    <property type="project" value="TreeGrafter"/>
</dbReference>
<evidence type="ECO:0000256" key="6">
    <source>
        <dbReference type="ARBA" id="ARBA00022989"/>
    </source>
</evidence>
<feature type="transmembrane region" description="Helical" evidence="8">
    <location>
        <begin position="15"/>
        <end position="36"/>
    </location>
</feature>
<sequence length="324" mass="34752">MNSWPGYARMQSHQILLYLLAIATGVLTGLALPAAAPALQSAINPFLALLLYATFLSMPLTKLAGALGDIRFMGALMLANFVAVPLVVFALTRFIAHDKALLFGVLLVLLAPCVDYVIVFTGLAGGDSRKLLAATPLLLVLQVLLLPVFMHLFAGPATTGLIEPEPFVRSLLGLIVLPLAAAALTQMITRKYSEFAVVGDWADYLMVPLMMGTLFSVVGSQIHGVATQISSLFQAIMIFALFILLMAFIAWAIGRIFKFGIQSLRAVAFSGVTRNSLVVLPLALALPVELAFASTVVVTQTLVELLGMLLMVRFIPALIRQKSN</sequence>
<protein>
    <submittedName>
        <fullName evidence="9">Arsenic resistance protein</fullName>
    </submittedName>
</protein>
<feature type="transmembrane region" description="Helical" evidence="8">
    <location>
        <begin position="232"/>
        <end position="254"/>
    </location>
</feature>
<comment type="caution">
    <text evidence="9">The sequence shown here is derived from an EMBL/GenBank/DDBJ whole genome shotgun (WGS) entry which is preliminary data.</text>
</comment>
<dbReference type="EMBL" id="SPDS01000001">
    <property type="protein sequence ID" value="TFH57186.1"/>
    <property type="molecule type" value="Genomic_DNA"/>
</dbReference>
<evidence type="ECO:0000256" key="4">
    <source>
        <dbReference type="ARBA" id="ARBA00022475"/>
    </source>
</evidence>
<evidence type="ECO:0000256" key="2">
    <source>
        <dbReference type="ARBA" id="ARBA00010110"/>
    </source>
</evidence>
<dbReference type="PANTHER" id="PTHR43057:SF1">
    <property type="entry name" value="ARSENICAL-RESISTANCE PROTEIN 3"/>
    <property type="match status" value="1"/>
</dbReference>
<keyword evidence="7 8" id="KW-0472">Membrane</keyword>
<comment type="subcellular location">
    <subcellularLocation>
        <location evidence="1">Cell membrane</location>
        <topology evidence="1">Multi-pass membrane protein</topology>
    </subcellularLocation>
</comment>
<feature type="transmembrane region" description="Helical" evidence="8">
    <location>
        <begin position="101"/>
        <end position="124"/>
    </location>
</feature>
<keyword evidence="4" id="KW-1003">Cell membrane</keyword>
<dbReference type="GO" id="GO:0015297">
    <property type="term" value="F:antiporter activity"/>
    <property type="evidence" value="ECO:0007669"/>
    <property type="project" value="InterPro"/>
</dbReference>
<dbReference type="GO" id="GO:0005886">
    <property type="term" value="C:plasma membrane"/>
    <property type="evidence" value="ECO:0007669"/>
    <property type="project" value="UniProtKB-SubCell"/>
</dbReference>
<dbReference type="RefSeq" id="WP_134780137.1">
    <property type="nucleotide sequence ID" value="NZ_SPDS01000001.1"/>
</dbReference>
<evidence type="ECO:0000256" key="7">
    <source>
        <dbReference type="ARBA" id="ARBA00023136"/>
    </source>
</evidence>
<evidence type="ECO:0000313" key="9">
    <source>
        <dbReference type="EMBL" id="TFH57186.1"/>
    </source>
</evidence>
<feature type="transmembrane region" description="Helical" evidence="8">
    <location>
        <begin position="290"/>
        <end position="312"/>
    </location>
</feature>
<feature type="transmembrane region" description="Helical" evidence="8">
    <location>
        <begin position="72"/>
        <end position="95"/>
    </location>
</feature>
<feature type="transmembrane region" description="Helical" evidence="8">
    <location>
        <begin position="131"/>
        <end position="154"/>
    </location>
</feature>
<dbReference type="GO" id="GO:0015104">
    <property type="term" value="F:antimonite transmembrane transporter activity"/>
    <property type="evidence" value="ECO:0007669"/>
    <property type="project" value="TreeGrafter"/>
</dbReference>
<dbReference type="InterPro" id="IPR002657">
    <property type="entry name" value="BilAc:Na_symport/Acr3"/>
</dbReference>
<accession>A0A4Y8TYD3</accession>
<dbReference type="InterPro" id="IPR038770">
    <property type="entry name" value="Na+/solute_symporter_sf"/>
</dbReference>
<dbReference type="Pfam" id="PF01758">
    <property type="entry name" value="SBF"/>
    <property type="match status" value="1"/>
</dbReference>
<keyword evidence="3" id="KW-0813">Transport</keyword>
<comment type="similarity">
    <text evidence="2">Belongs to the arsenical resistance-3 (ACR3) (TC 2.A.59) family.</text>
</comment>
<dbReference type="Gene3D" id="1.20.1530.20">
    <property type="match status" value="1"/>
</dbReference>
<dbReference type="PANTHER" id="PTHR43057">
    <property type="entry name" value="ARSENITE EFFLUX TRANSPORTER"/>
    <property type="match status" value="1"/>
</dbReference>
<reference evidence="9 10" key="1">
    <citation type="submission" date="2019-03" db="EMBL/GenBank/DDBJ databases">
        <title>Glutamicibacter sp. LJH19 genome.</title>
        <authorList>
            <person name="Sinai Borker S."/>
            <person name="Kumar R."/>
        </authorList>
    </citation>
    <scope>NUCLEOTIDE SEQUENCE [LARGE SCALE GENOMIC DNA]</scope>
    <source>
        <strain evidence="9 10">LJH19</strain>
    </source>
</reference>
<evidence type="ECO:0000256" key="8">
    <source>
        <dbReference type="SAM" id="Phobius"/>
    </source>
</evidence>
<keyword evidence="5 8" id="KW-0812">Transmembrane</keyword>
<evidence type="ECO:0000256" key="5">
    <source>
        <dbReference type="ARBA" id="ARBA00022692"/>
    </source>
</evidence>
<gene>
    <name evidence="9" type="ORF">EXY26_09380</name>
</gene>
<feature type="transmembrane region" description="Helical" evidence="8">
    <location>
        <begin position="166"/>
        <end position="184"/>
    </location>
</feature>
<dbReference type="InterPro" id="IPR004706">
    <property type="entry name" value="Arsenical-R_Acr3"/>
</dbReference>
<dbReference type="AlphaFoldDB" id="A0A4Y8TYD3"/>
<keyword evidence="6 8" id="KW-1133">Transmembrane helix</keyword>
<dbReference type="Proteomes" id="UP000297638">
    <property type="component" value="Unassembled WGS sequence"/>
</dbReference>
<feature type="transmembrane region" description="Helical" evidence="8">
    <location>
        <begin position="42"/>
        <end position="60"/>
    </location>
</feature>
<proteinExistence type="inferred from homology"/>
<evidence type="ECO:0000256" key="1">
    <source>
        <dbReference type="ARBA" id="ARBA00004651"/>
    </source>
</evidence>
<evidence type="ECO:0000256" key="3">
    <source>
        <dbReference type="ARBA" id="ARBA00022448"/>
    </source>
</evidence>
<organism evidence="9 10">
    <name type="scientific">Glutamicibacter arilaitensis</name>
    <dbReference type="NCBI Taxonomy" id="256701"/>
    <lineage>
        <taxon>Bacteria</taxon>
        <taxon>Bacillati</taxon>
        <taxon>Actinomycetota</taxon>
        <taxon>Actinomycetes</taxon>
        <taxon>Micrococcales</taxon>
        <taxon>Micrococcaceae</taxon>
        <taxon>Glutamicibacter</taxon>
    </lineage>
</organism>
<feature type="transmembrane region" description="Helical" evidence="8">
    <location>
        <begin position="205"/>
        <end position="226"/>
    </location>
</feature>